<dbReference type="PROSITE" id="PS51464">
    <property type="entry name" value="SIS"/>
    <property type="match status" value="1"/>
</dbReference>
<feature type="domain" description="SIS" evidence="2">
    <location>
        <begin position="27"/>
        <end position="171"/>
    </location>
</feature>
<reference evidence="3" key="1">
    <citation type="journal article" date="2020" name="ISME J.">
        <title>Gammaproteobacteria mediating utilization of methyl-, sulfur- and petroleum organic compounds in deep ocean hydrothermal plumes.</title>
        <authorList>
            <person name="Zhou Z."/>
            <person name="Liu Y."/>
            <person name="Pan J."/>
            <person name="Cron B.R."/>
            <person name="Toner B.M."/>
            <person name="Anantharaman K."/>
            <person name="Breier J.A."/>
            <person name="Dick G.J."/>
            <person name="Li M."/>
        </authorList>
    </citation>
    <scope>NUCLEOTIDE SEQUENCE</scope>
    <source>
        <strain evidence="3">SZUA-1385</strain>
    </source>
</reference>
<sequence length="184" mass="21046">MLHTYFEGVIRNLEKLKDIDSSKISLLVDEITSSKNKKSKIFVYGIGRSGYVAKAFTMRLMHLGFNVYFVGEPNSPSMEDGDILIIISGSGNTYSVVNMLKRVKELKNSGNDFKIISIGCSRNSEVERLSDIYIHIKTHNEEYFPMGTLFEELAFIFLDGIIYLLMKRLGITEEEMKKRHCNLL</sequence>
<dbReference type="InterPro" id="IPR046348">
    <property type="entry name" value="SIS_dom_sf"/>
</dbReference>
<dbReference type="PANTHER" id="PTHR43443:SF1">
    <property type="entry name" value="3-HEXULOSE-6-PHOSPHATE ISOMERASE"/>
    <property type="match status" value="1"/>
</dbReference>
<gene>
    <name evidence="3" type="ORF">EYG76_00145</name>
</gene>
<dbReference type="CDD" id="cd05005">
    <property type="entry name" value="SIS_PHI"/>
    <property type="match status" value="1"/>
</dbReference>
<evidence type="ECO:0000313" key="3">
    <source>
        <dbReference type="EMBL" id="HIP16704.1"/>
    </source>
</evidence>
<dbReference type="InterPro" id="IPR001347">
    <property type="entry name" value="SIS_dom"/>
</dbReference>
<dbReference type="SUPFAM" id="SSF53697">
    <property type="entry name" value="SIS domain"/>
    <property type="match status" value="1"/>
</dbReference>
<dbReference type="Gene3D" id="3.40.50.10490">
    <property type="entry name" value="Glucose-6-phosphate isomerase like protein, domain 1"/>
    <property type="match status" value="1"/>
</dbReference>
<dbReference type="InterPro" id="IPR017552">
    <property type="entry name" value="PHI/rmpB"/>
</dbReference>
<dbReference type="GO" id="GO:0097367">
    <property type="term" value="F:carbohydrate derivative binding"/>
    <property type="evidence" value="ECO:0007669"/>
    <property type="project" value="InterPro"/>
</dbReference>
<dbReference type="AlphaFoldDB" id="A0A833DPS5"/>
<evidence type="ECO:0000259" key="2">
    <source>
        <dbReference type="PROSITE" id="PS51464"/>
    </source>
</evidence>
<dbReference type="GO" id="GO:0016853">
    <property type="term" value="F:isomerase activity"/>
    <property type="evidence" value="ECO:0007669"/>
    <property type="project" value="InterPro"/>
</dbReference>
<comment type="similarity">
    <text evidence="1">Belongs to the SIS family. PHI subfamily.</text>
</comment>
<comment type="caution">
    <text evidence="3">The sequence shown here is derived from an EMBL/GenBank/DDBJ whole genome shotgun (WGS) entry which is preliminary data.</text>
</comment>
<dbReference type="Proteomes" id="UP000605144">
    <property type="component" value="Unassembled WGS sequence"/>
</dbReference>
<evidence type="ECO:0000256" key="1">
    <source>
        <dbReference type="ARBA" id="ARBA00009235"/>
    </source>
</evidence>
<dbReference type="PANTHER" id="PTHR43443">
    <property type="entry name" value="3-HEXULOSE-6-PHOSPHATE ISOMERASE"/>
    <property type="match status" value="1"/>
</dbReference>
<accession>A0A833DPS5</accession>
<name>A0A833DPS5_9EURY</name>
<proteinExistence type="inferred from homology"/>
<organism evidence="3 4">
    <name type="scientific">Methanothermococcus okinawensis</name>
    <dbReference type="NCBI Taxonomy" id="155863"/>
    <lineage>
        <taxon>Archaea</taxon>
        <taxon>Methanobacteriati</taxon>
        <taxon>Methanobacteriota</taxon>
        <taxon>Methanomada group</taxon>
        <taxon>Methanococci</taxon>
        <taxon>Methanococcales</taxon>
        <taxon>Methanococcaceae</taxon>
        <taxon>Methanothermococcus</taxon>
    </lineage>
</organism>
<dbReference type="GO" id="GO:1901135">
    <property type="term" value="P:carbohydrate derivative metabolic process"/>
    <property type="evidence" value="ECO:0007669"/>
    <property type="project" value="InterPro"/>
</dbReference>
<evidence type="ECO:0000313" key="4">
    <source>
        <dbReference type="Proteomes" id="UP000605144"/>
    </source>
</evidence>
<dbReference type="Pfam" id="PF01380">
    <property type="entry name" value="SIS"/>
    <property type="match status" value="1"/>
</dbReference>
<protein>
    <submittedName>
        <fullName evidence="3">SIS domain-containing protein</fullName>
    </submittedName>
</protein>
<dbReference type="EMBL" id="DQSV01000005">
    <property type="protein sequence ID" value="HIP16704.1"/>
    <property type="molecule type" value="Genomic_DNA"/>
</dbReference>